<gene>
    <name evidence="11" type="primary">purC</name>
    <name evidence="13" type="ORF">DQX05_20425</name>
</gene>
<dbReference type="InterPro" id="IPR018236">
    <property type="entry name" value="SAICAR_synthetase_CS"/>
</dbReference>
<evidence type="ECO:0000256" key="9">
    <source>
        <dbReference type="ARBA" id="ARBA00030409"/>
    </source>
</evidence>
<dbReference type="InterPro" id="IPR028923">
    <property type="entry name" value="SAICAR_synt/ADE2_N"/>
</dbReference>
<proteinExistence type="inferred from homology"/>
<evidence type="ECO:0000313" key="13">
    <source>
        <dbReference type="EMBL" id="RJG21769.1"/>
    </source>
</evidence>
<dbReference type="GO" id="GO:0006189">
    <property type="term" value="P:'de novo' IMP biosynthetic process"/>
    <property type="evidence" value="ECO:0007669"/>
    <property type="project" value="UniProtKB-UniRule"/>
</dbReference>
<keyword evidence="6 11" id="KW-0547">Nucleotide-binding</keyword>
<dbReference type="EMBL" id="QYZD01000021">
    <property type="protein sequence ID" value="RJG21769.1"/>
    <property type="molecule type" value="Genomic_DNA"/>
</dbReference>
<dbReference type="SUPFAM" id="SSF56104">
    <property type="entry name" value="SAICAR synthase-like"/>
    <property type="match status" value="1"/>
</dbReference>
<evidence type="ECO:0000256" key="2">
    <source>
        <dbReference type="ARBA" id="ARBA00010190"/>
    </source>
</evidence>
<reference evidence="13 14" key="1">
    <citation type="submission" date="2018-09" db="EMBL/GenBank/DDBJ databases">
        <title>Paenibacillus SK2017-BO5.</title>
        <authorList>
            <person name="Piskunova J.V."/>
            <person name="Dubiley S.A."/>
            <person name="Severinov K.V."/>
        </authorList>
    </citation>
    <scope>NUCLEOTIDE SEQUENCE [LARGE SCALE GENOMIC DNA]</scope>
    <source>
        <strain evidence="13 14">BO5</strain>
    </source>
</reference>
<comment type="similarity">
    <text evidence="2 11">Belongs to the SAICAR synthetase family.</text>
</comment>
<dbReference type="AlphaFoldDB" id="A0A3A3GIF1"/>
<feature type="domain" description="SAICAR synthetase/ADE2 N-terminal" evidence="12">
    <location>
        <begin position="19"/>
        <end position="283"/>
    </location>
</feature>
<evidence type="ECO:0000256" key="1">
    <source>
        <dbReference type="ARBA" id="ARBA00004672"/>
    </source>
</evidence>
<dbReference type="PROSITE" id="PS01058">
    <property type="entry name" value="SAICAR_SYNTHETASE_2"/>
    <property type="match status" value="1"/>
</dbReference>
<dbReference type="PANTHER" id="PTHR43700:SF1">
    <property type="entry name" value="PHOSPHORIBOSYLAMINOIMIDAZOLE-SUCCINOCARBOXAMIDE SYNTHASE"/>
    <property type="match status" value="1"/>
</dbReference>
<evidence type="ECO:0000256" key="7">
    <source>
        <dbReference type="ARBA" id="ARBA00022755"/>
    </source>
</evidence>
<evidence type="ECO:0000313" key="14">
    <source>
        <dbReference type="Proteomes" id="UP000266177"/>
    </source>
</evidence>
<dbReference type="RefSeq" id="WP_119795336.1">
    <property type="nucleotide sequence ID" value="NZ_QYZD01000021.1"/>
</dbReference>
<name>A0A3A3GIF1_PANTH</name>
<dbReference type="NCBIfam" id="TIGR00081">
    <property type="entry name" value="purC"/>
    <property type="match status" value="1"/>
</dbReference>
<organism evidence="13 14">
    <name type="scientific">Paenibacillus thiaminolyticus</name>
    <name type="common">Bacillus thiaminolyticus</name>
    <dbReference type="NCBI Taxonomy" id="49283"/>
    <lineage>
        <taxon>Bacteria</taxon>
        <taxon>Bacillati</taxon>
        <taxon>Bacillota</taxon>
        <taxon>Bacilli</taxon>
        <taxon>Bacillales</taxon>
        <taxon>Paenibacillaceae</taxon>
        <taxon>Paenibacillus</taxon>
    </lineage>
</organism>
<evidence type="ECO:0000256" key="8">
    <source>
        <dbReference type="ARBA" id="ARBA00022840"/>
    </source>
</evidence>
<comment type="pathway">
    <text evidence="1 11">Purine metabolism; IMP biosynthesis via de novo pathway; 5-amino-1-(5-phospho-D-ribosyl)imidazole-4-carboxamide from 5-amino-1-(5-phospho-D-ribosyl)imidazole-4-carboxylate: step 1/2.</text>
</comment>
<dbReference type="Pfam" id="PF01259">
    <property type="entry name" value="SAICAR_synt"/>
    <property type="match status" value="1"/>
</dbReference>
<dbReference type="Gene3D" id="3.30.470.20">
    <property type="entry name" value="ATP-grasp fold, B domain"/>
    <property type="match status" value="1"/>
</dbReference>
<protein>
    <recommendedName>
        <fullName evidence="4 11">Phosphoribosylaminoimidazole-succinocarboxamide synthase</fullName>
        <ecNumber evidence="3 11">6.3.2.6</ecNumber>
    </recommendedName>
    <alternativeName>
        <fullName evidence="9 11">SAICAR synthetase</fullName>
    </alternativeName>
</protein>
<dbReference type="HAMAP" id="MF_00137">
    <property type="entry name" value="SAICAR_synth"/>
    <property type="match status" value="1"/>
</dbReference>
<dbReference type="GO" id="GO:0005737">
    <property type="term" value="C:cytoplasm"/>
    <property type="evidence" value="ECO:0007669"/>
    <property type="project" value="TreeGrafter"/>
</dbReference>
<evidence type="ECO:0000256" key="11">
    <source>
        <dbReference type="HAMAP-Rule" id="MF_00137"/>
    </source>
</evidence>
<evidence type="ECO:0000256" key="10">
    <source>
        <dbReference type="ARBA" id="ARBA00048475"/>
    </source>
</evidence>
<comment type="caution">
    <text evidence="13">The sequence shown here is derived from an EMBL/GenBank/DDBJ whole genome shotgun (WGS) entry which is preliminary data.</text>
</comment>
<evidence type="ECO:0000259" key="12">
    <source>
        <dbReference type="Pfam" id="PF01259"/>
    </source>
</evidence>
<dbReference type="GO" id="GO:0005524">
    <property type="term" value="F:ATP binding"/>
    <property type="evidence" value="ECO:0007669"/>
    <property type="project" value="UniProtKB-KW"/>
</dbReference>
<keyword evidence="8 11" id="KW-0067">ATP-binding</keyword>
<keyword evidence="5 11" id="KW-0436">Ligase</keyword>
<dbReference type="GO" id="GO:0004639">
    <property type="term" value="F:phosphoribosylaminoimidazolesuccinocarboxamide synthase activity"/>
    <property type="evidence" value="ECO:0007669"/>
    <property type="project" value="UniProtKB-UniRule"/>
</dbReference>
<dbReference type="PANTHER" id="PTHR43700">
    <property type="entry name" value="PHOSPHORIBOSYLAMINOIMIDAZOLE-SUCCINOCARBOXAMIDE SYNTHASE"/>
    <property type="match status" value="1"/>
</dbReference>
<accession>A0A3A3GIF1</accession>
<dbReference type="EC" id="6.3.2.6" evidence="3 11"/>
<keyword evidence="7 11" id="KW-0658">Purine biosynthesis</keyword>
<dbReference type="Gene3D" id="3.30.200.20">
    <property type="entry name" value="Phosphorylase Kinase, domain 1"/>
    <property type="match status" value="1"/>
</dbReference>
<evidence type="ECO:0000256" key="3">
    <source>
        <dbReference type="ARBA" id="ARBA00012217"/>
    </source>
</evidence>
<sequence>MSTNSIVSTLADAIPFPLLHRGKVRELYEWDADTLLIVVSDRISAFDCVLEPAVPDKGTVLNRLSRYWFDRTKHIIGNHVIPCDEECLRTALSARIGNEPEPHQRISSLVSLLSERMTLAKRAQRVDFECVVRGYVTGGGWRQYTASGEVNGIKLPEGLRMNERLPEPIFTPARKHDEGHDEDVSYEVMESQLGPELAGRLRDASLRLYRFAAEECAGQGLLLADCKFEFGLIDGELVLIDELFTPDSSRFWDVGSYALDTDIDSLDKEPVRRYLAASDWDRSSTPPPLPAEVVEATRGRYIALYKRITAQRWA</sequence>
<dbReference type="UniPathway" id="UPA00074">
    <property type="reaction ID" value="UER00131"/>
</dbReference>
<evidence type="ECO:0000256" key="4">
    <source>
        <dbReference type="ARBA" id="ARBA00016460"/>
    </source>
</evidence>
<dbReference type="OrthoDB" id="9801549at2"/>
<dbReference type="NCBIfam" id="NF010568">
    <property type="entry name" value="PRK13961.1"/>
    <property type="match status" value="1"/>
</dbReference>
<comment type="catalytic activity">
    <reaction evidence="10 11">
        <text>5-amino-1-(5-phospho-D-ribosyl)imidazole-4-carboxylate + L-aspartate + ATP = (2S)-2-[5-amino-1-(5-phospho-beta-D-ribosyl)imidazole-4-carboxamido]succinate + ADP + phosphate + 2 H(+)</text>
        <dbReference type="Rhea" id="RHEA:22628"/>
        <dbReference type="ChEBI" id="CHEBI:15378"/>
        <dbReference type="ChEBI" id="CHEBI:29991"/>
        <dbReference type="ChEBI" id="CHEBI:30616"/>
        <dbReference type="ChEBI" id="CHEBI:43474"/>
        <dbReference type="ChEBI" id="CHEBI:58443"/>
        <dbReference type="ChEBI" id="CHEBI:77657"/>
        <dbReference type="ChEBI" id="CHEBI:456216"/>
        <dbReference type="EC" id="6.3.2.6"/>
    </reaction>
</comment>
<evidence type="ECO:0000256" key="6">
    <source>
        <dbReference type="ARBA" id="ARBA00022741"/>
    </source>
</evidence>
<evidence type="ECO:0000256" key="5">
    <source>
        <dbReference type="ARBA" id="ARBA00022598"/>
    </source>
</evidence>
<dbReference type="Proteomes" id="UP000266177">
    <property type="component" value="Unassembled WGS sequence"/>
</dbReference>
<dbReference type="CDD" id="cd01414">
    <property type="entry name" value="SAICAR_synt_Sc"/>
    <property type="match status" value="1"/>
</dbReference>
<dbReference type="InterPro" id="IPR001636">
    <property type="entry name" value="SAICAR_synth"/>
</dbReference>